<dbReference type="GO" id="GO:0008270">
    <property type="term" value="F:zinc ion binding"/>
    <property type="evidence" value="ECO:0007669"/>
    <property type="project" value="UniProtKB-UniRule"/>
</dbReference>
<evidence type="ECO:0000313" key="5">
    <source>
        <dbReference type="RefSeq" id="XP_018835284.2"/>
    </source>
</evidence>
<dbReference type="RefSeq" id="XP_018835284.2">
    <property type="nucleotide sequence ID" value="XM_018979739.2"/>
</dbReference>
<keyword evidence="1" id="KW-0479">Metal-binding</keyword>
<evidence type="ECO:0000256" key="2">
    <source>
        <dbReference type="SAM" id="MobiDB-lite"/>
    </source>
</evidence>
<feature type="compositionally biased region" description="Pro residues" evidence="2">
    <location>
        <begin position="42"/>
        <end position="57"/>
    </location>
</feature>
<dbReference type="PANTHER" id="PTHR31669">
    <property type="entry name" value="PROTEIN FAR1-RELATED SEQUENCE 10-RELATED"/>
    <property type="match status" value="1"/>
</dbReference>
<keyword evidence="1" id="KW-0539">Nucleus</keyword>
<dbReference type="AlphaFoldDB" id="A0A2I4FUF2"/>
<reference evidence="4 5" key="1">
    <citation type="submission" date="2025-04" db="UniProtKB">
        <authorList>
            <consortium name="RefSeq"/>
        </authorList>
    </citation>
    <scope>IDENTIFICATION</scope>
    <source>
        <tissue evidence="4 5">Leaves</tissue>
    </source>
</reference>
<accession>A0A2I4FUF2</accession>
<sequence>MPPLGPTLPDHSLNNPEELRKLQETGQHPSMLPLGLTLPYPSSIPPLVPTLPYPPSSNPEELKRSQETSQHPSMPPLEPTLPYPPSSNPEDLRRFQETSQHLSMPPLGPTLPYLPSSNPEKLKRFQETSQHSLMPPLGPTVPYPSSSNPEEFKRFQETNQHLSVPPLGSTLPYHSSSNSETFRGSEETTQSISDSSTMPNSVESETDVGGTSHATDQSYDINSEDKETTSEVLKESEGTNDVSDEDEQVEIPKYGMKFATEKVLLPYYKQYAKQACKGGSEAFTDYIDCRNFIDKVGHLRLGKGDGKALSDYFDRMREMDDGFVFVMDMNDEFRVKNVFWADTRSRVAYEYFGDVITLDTTYLTNRYGMPFVLFVGVNHHG</sequence>
<dbReference type="InterPro" id="IPR031052">
    <property type="entry name" value="FHY3/FAR1"/>
</dbReference>
<comment type="subcellular location">
    <subcellularLocation>
        <location evidence="1">Nucleus</location>
    </subcellularLocation>
</comment>
<keyword evidence="1" id="KW-0862">Zinc</keyword>
<name>A0A2I4FUF2_JUGRE</name>
<dbReference type="GeneID" id="109002122"/>
<dbReference type="GO" id="GO:0006355">
    <property type="term" value="P:regulation of DNA-templated transcription"/>
    <property type="evidence" value="ECO:0007669"/>
    <property type="project" value="UniProtKB-UniRule"/>
</dbReference>
<dbReference type="PANTHER" id="PTHR31669:SF297">
    <property type="entry name" value="PROTEIN FAR1-RELATED SEQUENCE"/>
    <property type="match status" value="1"/>
</dbReference>
<dbReference type="Proteomes" id="UP000235220">
    <property type="component" value="Chromosome 2"/>
</dbReference>
<comment type="function">
    <text evidence="1">Putative transcription activator involved in regulating light control of development.</text>
</comment>
<dbReference type="OrthoDB" id="1421156at2759"/>
<feature type="compositionally biased region" description="Polar residues" evidence="2">
    <location>
        <begin position="172"/>
        <end position="203"/>
    </location>
</feature>
<feature type="compositionally biased region" description="Polar residues" evidence="2">
    <location>
        <begin position="212"/>
        <end position="221"/>
    </location>
</feature>
<keyword evidence="3" id="KW-1185">Reference proteome</keyword>
<dbReference type="RefSeq" id="XP_018835281.2">
    <property type="nucleotide sequence ID" value="XM_018979736.2"/>
</dbReference>
<comment type="similarity">
    <text evidence="1">Belongs to the FHY3/FAR1 family.</text>
</comment>
<dbReference type="KEGG" id="jre:109002122"/>
<gene>
    <name evidence="4 5" type="primary">LOC109002122</name>
</gene>
<feature type="compositionally biased region" description="Basic and acidic residues" evidence="2">
    <location>
        <begin position="223"/>
        <end position="237"/>
    </location>
</feature>
<dbReference type="GO" id="GO:0005634">
    <property type="term" value="C:nucleus"/>
    <property type="evidence" value="ECO:0007669"/>
    <property type="project" value="UniProtKB-SubCell"/>
</dbReference>
<organism evidence="3 4">
    <name type="scientific">Juglans regia</name>
    <name type="common">English walnut</name>
    <dbReference type="NCBI Taxonomy" id="51240"/>
    <lineage>
        <taxon>Eukaryota</taxon>
        <taxon>Viridiplantae</taxon>
        <taxon>Streptophyta</taxon>
        <taxon>Embryophyta</taxon>
        <taxon>Tracheophyta</taxon>
        <taxon>Spermatophyta</taxon>
        <taxon>Magnoliopsida</taxon>
        <taxon>eudicotyledons</taxon>
        <taxon>Gunneridae</taxon>
        <taxon>Pentapetalae</taxon>
        <taxon>rosids</taxon>
        <taxon>fabids</taxon>
        <taxon>Fagales</taxon>
        <taxon>Juglandaceae</taxon>
        <taxon>Juglans</taxon>
    </lineage>
</organism>
<keyword evidence="1" id="KW-0863">Zinc-finger</keyword>
<protein>
    <recommendedName>
        <fullName evidence="1">Protein FAR1-RELATED SEQUENCE</fullName>
    </recommendedName>
</protein>
<evidence type="ECO:0000313" key="3">
    <source>
        <dbReference type="Proteomes" id="UP000235220"/>
    </source>
</evidence>
<evidence type="ECO:0000256" key="1">
    <source>
        <dbReference type="RuleBase" id="RU367018"/>
    </source>
</evidence>
<dbReference type="STRING" id="51240.A0A2I4FUF2"/>
<proteinExistence type="inferred from homology"/>
<feature type="compositionally biased region" description="Pro residues" evidence="2">
    <location>
        <begin position="73"/>
        <end position="87"/>
    </location>
</feature>
<dbReference type="Gramene" id="Jr02_13690_p1">
    <property type="protein sequence ID" value="cds.Jr02_13690_p1"/>
    <property type="gene ID" value="Jr02_13690"/>
</dbReference>
<feature type="region of interest" description="Disordered" evidence="2">
    <location>
        <begin position="1"/>
        <end position="248"/>
    </location>
</feature>
<evidence type="ECO:0000313" key="4">
    <source>
        <dbReference type="RefSeq" id="XP_018835281.2"/>
    </source>
</evidence>